<feature type="compositionally biased region" description="Polar residues" evidence="1">
    <location>
        <begin position="1629"/>
        <end position="1643"/>
    </location>
</feature>
<feature type="compositionally biased region" description="Basic and acidic residues" evidence="1">
    <location>
        <begin position="2246"/>
        <end position="2262"/>
    </location>
</feature>
<evidence type="ECO:0000256" key="1">
    <source>
        <dbReference type="SAM" id="MobiDB-lite"/>
    </source>
</evidence>
<name>A0A147BSE5_IXORI</name>
<feature type="compositionally biased region" description="Basic residues" evidence="1">
    <location>
        <begin position="2275"/>
        <end position="2284"/>
    </location>
</feature>
<feature type="compositionally biased region" description="Low complexity" evidence="1">
    <location>
        <begin position="2176"/>
        <end position="2221"/>
    </location>
</feature>
<feature type="compositionally biased region" description="Polar residues" evidence="1">
    <location>
        <begin position="803"/>
        <end position="832"/>
    </location>
</feature>
<feature type="region of interest" description="Disordered" evidence="1">
    <location>
        <begin position="802"/>
        <end position="832"/>
    </location>
</feature>
<evidence type="ECO:0000313" key="2">
    <source>
        <dbReference type="EMBL" id="JAR93661.1"/>
    </source>
</evidence>
<organism evidence="2">
    <name type="scientific">Ixodes ricinus</name>
    <name type="common">Common tick</name>
    <name type="synonym">Acarus ricinus</name>
    <dbReference type="NCBI Taxonomy" id="34613"/>
    <lineage>
        <taxon>Eukaryota</taxon>
        <taxon>Metazoa</taxon>
        <taxon>Ecdysozoa</taxon>
        <taxon>Arthropoda</taxon>
        <taxon>Chelicerata</taxon>
        <taxon>Arachnida</taxon>
        <taxon>Acari</taxon>
        <taxon>Parasitiformes</taxon>
        <taxon>Ixodida</taxon>
        <taxon>Ixodoidea</taxon>
        <taxon>Ixodidae</taxon>
        <taxon>Ixodinae</taxon>
        <taxon>Ixodes</taxon>
    </lineage>
</organism>
<feature type="non-terminal residue" evidence="2">
    <location>
        <position position="1"/>
    </location>
</feature>
<feature type="region of interest" description="Disordered" evidence="1">
    <location>
        <begin position="1629"/>
        <end position="1653"/>
    </location>
</feature>
<feature type="compositionally biased region" description="Basic and acidic residues" evidence="1">
    <location>
        <begin position="2411"/>
        <end position="2422"/>
    </location>
</feature>
<feature type="compositionally biased region" description="Polar residues" evidence="1">
    <location>
        <begin position="17"/>
        <end position="42"/>
    </location>
</feature>
<feature type="region of interest" description="Disordered" evidence="1">
    <location>
        <begin position="290"/>
        <end position="334"/>
    </location>
</feature>
<feature type="compositionally biased region" description="Basic and acidic residues" evidence="1">
    <location>
        <begin position="106"/>
        <end position="120"/>
    </location>
</feature>
<feature type="region of interest" description="Disordered" evidence="1">
    <location>
        <begin position="645"/>
        <end position="669"/>
    </location>
</feature>
<protein>
    <submittedName>
        <fullName evidence="2">Putative mucin-19-like protein</fullName>
    </submittedName>
</protein>
<feature type="region of interest" description="Disordered" evidence="1">
    <location>
        <begin position="1999"/>
        <end position="2026"/>
    </location>
</feature>
<feature type="region of interest" description="Disordered" evidence="1">
    <location>
        <begin position="1"/>
        <end position="129"/>
    </location>
</feature>
<feature type="compositionally biased region" description="Basic and acidic residues" evidence="1">
    <location>
        <begin position="2309"/>
        <end position="2341"/>
    </location>
</feature>
<feature type="region of interest" description="Disordered" evidence="1">
    <location>
        <begin position="2104"/>
        <end position="2124"/>
    </location>
</feature>
<feature type="region of interest" description="Disordered" evidence="1">
    <location>
        <begin position="2142"/>
        <end position="2422"/>
    </location>
</feature>
<reference evidence="2" key="1">
    <citation type="journal article" date="2018" name="PLoS Negl. Trop. Dis.">
        <title>Sialome diversity of ticks revealed by RNAseq of single tick salivary glands.</title>
        <authorList>
            <person name="Perner J."/>
            <person name="Kropackova S."/>
            <person name="Kopacek P."/>
            <person name="Ribeiro J.M."/>
        </authorList>
    </citation>
    <scope>NUCLEOTIDE SEQUENCE</scope>
    <source>
        <strain evidence="2">Siblings of single egg batch collected in Ceske Budejovice</strain>
        <tissue evidence="2">Salivary glands</tissue>
    </source>
</reference>
<feature type="compositionally biased region" description="Basic and acidic residues" evidence="1">
    <location>
        <begin position="1999"/>
        <end position="2011"/>
    </location>
</feature>
<feature type="compositionally biased region" description="Polar residues" evidence="1">
    <location>
        <begin position="2110"/>
        <end position="2124"/>
    </location>
</feature>
<proteinExistence type="predicted"/>
<sequence>SRRRQSSSDESAKNLPQEESLTSMGDDTNKLTASDLQESGAVQPSLDAQEGPVPEARPRLKRRDSEARKGNAPPEKSRNDSTTHTRAHRRPPRALPKTGTIVLDLPESRDDTPAPQEARDTGSVIQISKHVLRHTRAESGQVLEHSEMPATSVMLECNVVNTTDSSVPKEVVSATTSSDLGAPASTQVPFIQQSTPTCSFPASADMQLVSEELGQKSSQDKIPVAAHVQDSQEAVNAALVSWESSQEFSDSPNVAPCSKDNKNIFNMATERESCIVFNKDKPPIEFSGTLKEQKDSQNQGSKPDTILMPFPTPGPRPDELEDASKVSTSDTEEHSVLLDYSSIRSATGIRSKPPVRGPLTVAEMTSAVKSILETAVNIPAAAVHCHVALDTAPNLVDEHEVDNATDSLLKEMSIEPEDAAIEICVAGLERVPEAADSQLLGCDNLQEHLVGGDETHKGLEQVMVETSRAVLMDVIPLSEDCGMTPADEGQECLVTSTKEPCYTAALEKQKEDSSAAAVVLSERQVGAASERPGFKPVAAEVNSSQVSNGEKPSTPATQVLLEEPAQPPLQREEATHTTAPPIQSETIAALRPVTSTFPEATDSSAMRSFFCQEDNNATNQEVKIQAFITQVSDLHSHEVSLSLTTANEKSEKSSDTALADADSCPSSTAECSTQLSETASTCNSAGMLQYPNEKLEVALFDKNYDEHTRDASPNTCLHQLEQRPYVAELAYSTVKADEVQVEALTSLPEVTVDSGTVCKSSDPPSGASAPCLKLSEDPVGGKALETTLSIEGTLEEHLETHVASISQSQASRQDASITKQQDTEPAQKQATASEKGCFEQYTYYIDACKPQLETELSAATVSEVTTSLQTTTAGTSLTKQQDTEVARVKESVEDMQYEIQHHASIDPTNDICKSPQVDLRRDQTFETTKALIPMPQATTEPGITSPQETDVAREEPITTEGMPSCLENNAPVDASMNVCMSPQITLEAEYMHSALIRASTPELQASTVELGILARQERDNRPQDYPPVDATVDLKISQVLPEEDSTTQISVAPFQTLERTTLEACVNTQQRTREETTSIAEVQPQALTILDPRNDTCVTSQAELEETSTHPTAIEIAGSEPDVLMTETDITRQQGADIVIKEDVEEAHNQFQDYASIDVSPQGNSEKECTVVNKASMHQANKDLHIIRGLEIAKEAAATEEAQSQDHALVHDRTDVFKTCQVESEEPIDPTIRESPMPQPASTVETCNIVQESGRTAREEATSTESMQYQYQGHVSVDAASDSYQLGSVKSEDSSTPSVARRGTGYASKCYMGIATEAASTTDLPSDQLKNHVSVDDTRDVCKASQAEAEKESAITETLTTVLQTDQDTEMVKENGTVTKGMQCHSCVSESDCEHRSSAISAIPITNIEIATANRRDMGVAKREPMATVEMQRTSTDVAVDACKLSEVEPRYPPMDTATSEAPIMIVQENIVETGAACQQDAEIAEKGLAATEEMQLHTEHHSSTDASLDACEASKVKSEDQPADTVVGESLISTHQSITIQSDVFSSQSDTEAVKKEVSVTDGMQCQIQNHSRDVCQLSCVQSGFQPTDTTESKAPIATFQATIMESGVTSQQGPKFATVIEVSHYRSSNQAPVDASRSQVQPEEEPTDTDQASAALVATFQATTADTSATSQQDTEVDKEESTVVREAHNHPSSYTATADECSAFQAEWNRESADVAITGTVEACAEAVSQVQHCIASMPEAFTVTSAACARDIAETTSQLNTEISNAPELLYSMGSTALLHKEQAQTEHPYDCTVSTRCPNSADVASNIVTTSSAIELAMRNVPLETHPKEPQALSHININVPGAVAVKATGVTTEKPSQISNLGSADSSQLDVVSSVSDPTPSNIERCDSTYEASKTPDYSHRILHERISSTPDSTGTERPVLVSVTCKNQTPSVKEISEQKKVVESTPLLETLNLPSSSESREDCNAGLKCPETSQLACSMHCLPITELRAKTTEENRDVQAKQGHDVQCQPCPGTSEGDERLPENLKPCMLRENLDEMLPSCNVGLSERCQETKGACMTEDRASFDNTSRCSNCPQSQEIEKVPFTRALSSLEVGIENPIGTRPQASSSPTNPNSLTETLMQCSTPCHVNLDSKEETSSVPQCHRAAPRVQGDINRLGTDQDVLGLAKRSSSSSSSTSGSSTSGSGSSGSTNGSSESDSSGSSGDDSSSSSSDSSASDEERGAAMARLRGRGVRKQAVRTAKEATSDQEASDREGSDGEESDSGGQAHRQLRNGRRARSPPEEGRVTRRTLRQRKAGGDAPDEAPKREDSSDTERDGSPAEERRSPEKAAEEDPNGKVAPADEEQQPSGPAWKETLAIKVLNLSSDSSESSEAEEERVGRRALKGTGPTSPPRSPSAAAPEAAPQEERESPRPPAE</sequence>
<accession>A0A147BSE5</accession>
<feature type="compositionally biased region" description="Basic residues" evidence="1">
    <location>
        <begin position="2234"/>
        <end position="2243"/>
    </location>
</feature>
<feature type="compositionally biased region" description="Basic and acidic residues" evidence="1">
    <location>
        <begin position="1"/>
        <end position="12"/>
    </location>
</feature>
<feature type="compositionally biased region" description="Basic and acidic residues" evidence="1">
    <location>
        <begin position="63"/>
        <end position="83"/>
    </location>
</feature>
<dbReference type="EMBL" id="GEGO01001743">
    <property type="protein sequence ID" value="JAR93661.1"/>
    <property type="molecule type" value="Transcribed_RNA"/>
</dbReference>